<organism evidence="4">
    <name type="scientific">Thiothrix subterranea</name>
    <dbReference type="NCBI Taxonomy" id="2735563"/>
    <lineage>
        <taxon>Bacteria</taxon>
        <taxon>Pseudomonadati</taxon>
        <taxon>Pseudomonadota</taxon>
        <taxon>Gammaproteobacteria</taxon>
        <taxon>Thiotrichales</taxon>
        <taxon>Thiotrichaceae</taxon>
        <taxon>Thiothrix</taxon>
    </lineage>
</organism>
<dbReference type="PIRSF" id="PIRSF026508">
    <property type="entry name" value="TelA"/>
    <property type="match status" value="1"/>
</dbReference>
<keyword evidence="3" id="KW-0175">Coiled coil</keyword>
<evidence type="ECO:0000313" key="4">
    <source>
        <dbReference type="EMBL" id="WML84944.1"/>
    </source>
</evidence>
<feature type="coiled-coil region" evidence="3">
    <location>
        <begin position="137"/>
        <end position="238"/>
    </location>
</feature>
<evidence type="ECO:0000256" key="2">
    <source>
        <dbReference type="PIRNR" id="PIRNR026508"/>
    </source>
</evidence>
<proteinExistence type="inferred from homology"/>
<dbReference type="RefSeq" id="WP_308871580.1">
    <property type="nucleotide sequence ID" value="NZ_CP133217.1"/>
</dbReference>
<dbReference type="PANTHER" id="PTHR38432:SF1">
    <property type="entry name" value="TELA-LIKE PROTEIN SAOUHSC_01408"/>
    <property type="match status" value="1"/>
</dbReference>
<dbReference type="Proteomes" id="UP001229862">
    <property type="component" value="Chromosome"/>
</dbReference>
<protein>
    <submittedName>
        <fullName evidence="4">Toxic anion resistance protein</fullName>
    </submittedName>
</protein>
<dbReference type="Pfam" id="PF05816">
    <property type="entry name" value="TelA"/>
    <property type="match status" value="1"/>
</dbReference>
<dbReference type="EMBL" id="CP133217">
    <property type="protein sequence ID" value="WML84944.1"/>
    <property type="molecule type" value="Genomic_DNA"/>
</dbReference>
<gene>
    <name evidence="4" type="ORF">RCG00_11565</name>
</gene>
<dbReference type="InterPro" id="IPR008863">
    <property type="entry name" value="Toxic_anion-R_TelA"/>
</dbReference>
<dbReference type="AlphaFoldDB" id="A0AA51MJP6"/>
<dbReference type="PANTHER" id="PTHR38432">
    <property type="entry name" value="TELA-LIKE PROTEIN SAOUHSC_01408"/>
    <property type="match status" value="1"/>
</dbReference>
<comment type="similarity">
    <text evidence="1 2">Belongs to the TelA family.</text>
</comment>
<feature type="coiled-coil region" evidence="3">
    <location>
        <begin position="351"/>
        <end position="378"/>
    </location>
</feature>
<reference evidence="4" key="1">
    <citation type="submission" date="2023-08" db="EMBL/GenBank/DDBJ databases">
        <title>New molecular markers tilS and rpoB for phylogenetic and monitoring studies of the genus Thiothrix biodiversity.</title>
        <authorList>
            <person name="Ravin N.V."/>
            <person name="Smolyakov D."/>
            <person name="Markov N.D."/>
            <person name="Beletsky A.V."/>
            <person name="Mardanov A.V."/>
            <person name="Rudenko T.S."/>
            <person name="Grabovich M.Y."/>
        </authorList>
    </citation>
    <scope>NUCLEOTIDE SEQUENCE</scope>
    <source>
        <strain evidence="4">DNT52</strain>
    </source>
</reference>
<evidence type="ECO:0000256" key="3">
    <source>
        <dbReference type="SAM" id="Coils"/>
    </source>
</evidence>
<evidence type="ECO:0000256" key="1">
    <source>
        <dbReference type="ARBA" id="ARBA00005541"/>
    </source>
</evidence>
<accession>A0AA51MJP6</accession>
<name>A0AA51MJP6_9GAMM</name>
<sequence length="390" mass="43673">MNETQTTTTITQTAPAIVPGTELAPLPEMTTELVAYAQADDTNKSKLENIIAEIDMDDRSSIMFFGTKTQEQMTAISEKMLNGVKNKDIGSAGKSLTNMVVAIKGFDIDSLNPNDEPSWWEKLIGKAKPVVAFLNQYEEVRKQIDTITDEMEGYKTQLLTDVVTLDKLYEANLDFFHNLEAYIAAGEEKLRRLETNDIPALVAKVEANTADMILAQNLRDLRSSRDDLERRVHDLRLTRQVAMQSLPSIRLVQENDKTLINKINSTLINTVPLWKNQLAQAVTIFRMSDAAEVVKKASDLTNELLEKNAETLRMGNAETRKQMERGVFDIQSVKKANQSLIDTINDSLRIADEGKAMRAKAEEEIKVMESELRHALTSAKAKADSPRQGV</sequence>